<keyword evidence="3" id="KW-1185">Reference proteome</keyword>
<dbReference type="InterPro" id="IPR011055">
    <property type="entry name" value="Dup_hybrid_motif"/>
</dbReference>
<organism evidence="2 3">
    <name type="scientific">Marinicella pacifica</name>
    <dbReference type="NCBI Taxonomy" id="1171543"/>
    <lineage>
        <taxon>Bacteria</taxon>
        <taxon>Pseudomonadati</taxon>
        <taxon>Pseudomonadota</taxon>
        <taxon>Gammaproteobacteria</taxon>
        <taxon>Lysobacterales</taxon>
        <taxon>Marinicellaceae</taxon>
        <taxon>Marinicella</taxon>
    </lineage>
</organism>
<keyword evidence="2" id="KW-0645">Protease</keyword>
<dbReference type="InterPro" id="IPR050570">
    <property type="entry name" value="Cell_wall_metabolism_enzyme"/>
</dbReference>
<dbReference type="PANTHER" id="PTHR21666:SF285">
    <property type="entry name" value="M23 FAMILY METALLOPEPTIDASE"/>
    <property type="match status" value="1"/>
</dbReference>
<dbReference type="AlphaFoldDB" id="A0A917CI49"/>
<dbReference type="Pfam" id="PF01551">
    <property type="entry name" value="Peptidase_M23"/>
    <property type="match status" value="1"/>
</dbReference>
<keyword evidence="2" id="KW-0482">Metalloprotease</keyword>
<reference evidence="2" key="2">
    <citation type="submission" date="2020-09" db="EMBL/GenBank/DDBJ databases">
        <authorList>
            <person name="Sun Q."/>
            <person name="Zhou Y."/>
        </authorList>
    </citation>
    <scope>NUCLEOTIDE SEQUENCE</scope>
    <source>
        <strain evidence="2">CGMCC 1.12181</strain>
    </source>
</reference>
<proteinExistence type="predicted"/>
<dbReference type="CDD" id="cd12797">
    <property type="entry name" value="M23_peptidase"/>
    <property type="match status" value="1"/>
</dbReference>
<name>A0A917CI49_9GAMM</name>
<dbReference type="Gene3D" id="2.70.70.10">
    <property type="entry name" value="Glucose Permease (Domain IIA)"/>
    <property type="match status" value="1"/>
</dbReference>
<keyword evidence="2" id="KW-0378">Hydrolase</keyword>
<dbReference type="EMBL" id="BMEO01000002">
    <property type="protein sequence ID" value="GGF86532.1"/>
    <property type="molecule type" value="Genomic_DNA"/>
</dbReference>
<accession>A0A917CI49</accession>
<dbReference type="PANTHER" id="PTHR21666">
    <property type="entry name" value="PEPTIDASE-RELATED"/>
    <property type="match status" value="1"/>
</dbReference>
<gene>
    <name evidence="2" type="ORF">GCM10011365_04400</name>
</gene>
<comment type="caution">
    <text evidence="2">The sequence shown here is derived from an EMBL/GenBank/DDBJ whole genome shotgun (WGS) entry which is preliminary data.</text>
</comment>
<protein>
    <submittedName>
        <fullName evidence="2">Periplasmic metalloprotease M23B family protein</fullName>
    </submittedName>
</protein>
<dbReference type="Proteomes" id="UP000605253">
    <property type="component" value="Unassembled WGS sequence"/>
</dbReference>
<dbReference type="InterPro" id="IPR016047">
    <property type="entry name" value="M23ase_b-sheet_dom"/>
</dbReference>
<reference evidence="2" key="1">
    <citation type="journal article" date="2014" name="Int. J. Syst. Evol. Microbiol.">
        <title>Complete genome sequence of Corynebacterium casei LMG S-19264T (=DSM 44701T), isolated from a smear-ripened cheese.</title>
        <authorList>
            <consortium name="US DOE Joint Genome Institute (JGI-PGF)"/>
            <person name="Walter F."/>
            <person name="Albersmeier A."/>
            <person name="Kalinowski J."/>
            <person name="Ruckert C."/>
        </authorList>
    </citation>
    <scope>NUCLEOTIDE SEQUENCE</scope>
    <source>
        <strain evidence="2">CGMCC 1.12181</strain>
    </source>
</reference>
<dbReference type="FunFam" id="2.70.70.10:FF:000019">
    <property type="entry name" value="M23 family peptidase"/>
    <property type="match status" value="1"/>
</dbReference>
<dbReference type="GO" id="GO:0004222">
    <property type="term" value="F:metalloendopeptidase activity"/>
    <property type="evidence" value="ECO:0007669"/>
    <property type="project" value="TreeGrafter"/>
</dbReference>
<feature type="domain" description="M23ase beta-sheet core" evidence="1">
    <location>
        <begin position="157"/>
        <end position="245"/>
    </location>
</feature>
<evidence type="ECO:0000313" key="3">
    <source>
        <dbReference type="Proteomes" id="UP000605253"/>
    </source>
</evidence>
<evidence type="ECO:0000313" key="2">
    <source>
        <dbReference type="EMBL" id="GGF86532.1"/>
    </source>
</evidence>
<evidence type="ECO:0000259" key="1">
    <source>
        <dbReference type="Pfam" id="PF01551"/>
    </source>
</evidence>
<dbReference type="SUPFAM" id="SSF51261">
    <property type="entry name" value="Duplicated hybrid motif"/>
    <property type="match status" value="1"/>
</dbReference>
<sequence length="263" mass="29067">MLVSGSVWAGDYFLNIQGEPVQGALLIAQTNADAKVTIDGETVKTDPEGYFMFGFGRFDTEPKTITVTYQEQAHQKTIPVTPRDFPEERIDGLPADKVNPPASFWERIKKEQAEVKQARAVWSEDRHYLQDFIWPATGRVSGVYGSRRILNGEPKRPHYGMDIANATGSTVVAPISGTVTMAVDDHYYTGGTIILDHGYGLNSTYLHLSQVNVKVGQEVQQGEKIGEIGMTGRATGPHLDWRINLGTNVRLDPELLLPPPDTE</sequence>